<dbReference type="InterPro" id="IPR010662">
    <property type="entry name" value="RBBP9/YdeN"/>
</dbReference>
<dbReference type="Pfam" id="PF06821">
    <property type="entry name" value="Ser_hydrolase"/>
    <property type="match status" value="1"/>
</dbReference>
<evidence type="ECO:0000313" key="1">
    <source>
        <dbReference type="EMBL" id="NMG45412.1"/>
    </source>
</evidence>
<proteinExistence type="predicted"/>
<keyword evidence="1" id="KW-0378">Hydrolase</keyword>
<protein>
    <submittedName>
        <fullName evidence="1">Alpha/beta hydrolase</fullName>
    </submittedName>
</protein>
<comment type="caution">
    <text evidence="1">The sequence shown here is derived from an EMBL/GenBank/DDBJ whole genome shotgun (WGS) entry which is preliminary data.</text>
</comment>
<gene>
    <name evidence="1" type="ORF">GPA22_16990</name>
</gene>
<keyword evidence="2" id="KW-1185">Reference proteome</keyword>
<dbReference type="InterPro" id="IPR029058">
    <property type="entry name" value="AB_hydrolase_fold"/>
</dbReference>
<organism evidence="1 2">
    <name type="scientific">Aromatoleum toluvorans</name>
    <dbReference type="NCBI Taxonomy" id="92002"/>
    <lineage>
        <taxon>Bacteria</taxon>
        <taxon>Pseudomonadati</taxon>
        <taxon>Pseudomonadota</taxon>
        <taxon>Betaproteobacteria</taxon>
        <taxon>Rhodocyclales</taxon>
        <taxon>Rhodocyclaceae</taxon>
        <taxon>Aromatoleum</taxon>
    </lineage>
</organism>
<name>A0ABX1Q3B3_9RHOO</name>
<dbReference type="EMBL" id="WTVN01000029">
    <property type="protein sequence ID" value="NMG45412.1"/>
    <property type="molecule type" value="Genomic_DNA"/>
</dbReference>
<sequence>MTTPVFILPGLGGSGPAHWQSIWEASDSSLHRVVQRDWDHPDLKEWVATLQEHIAACEVAPILVAHSLACSLVAHWVNEHGKGVKAALLVSPSDVESPEHTPPEVRGFSPVPLVRFPFPSTVVASTNDPRVALPRAEYFATSWGSRLVVIPEAGHINAESQLGEWPEGKALLWELRHST</sequence>
<dbReference type="Proteomes" id="UP000623795">
    <property type="component" value="Unassembled WGS sequence"/>
</dbReference>
<reference evidence="1 2" key="1">
    <citation type="submission" date="2019-12" db="EMBL/GenBank/DDBJ databases">
        <title>Comparative genomics gives insights into the taxonomy of the Azoarcus-Aromatoleum group and reveals separate origins of nif in the plant-associated Azoarcus and non-plant-associated Aromatoleum sub-groups.</title>
        <authorList>
            <person name="Lafos M."/>
            <person name="Maluk M."/>
            <person name="Batista M."/>
            <person name="Junghare M."/>
            <person name="Carmona M."/>
            <person name="Faoro H."/>
            <person name="Cruz L.M."/>
            <person name="Battistoni F."/>
            <person name="De Souza E."/>
            <person name="Pedrosa F."/>
            <person name="Chen W.-M."/>
            <person name="Poole P.S."/>
            <person name="Dixon R.A."/>
            <person name="James E.K."/>
        </authorList>
    </citation>
    <scope>NUCLEOTIDE SEQUENCE [LARGE SCALE GENOMIC DNA]</scope>
    <source>
        <strain evidence="1 2">Td21</strain>
    </source>
</reference>
<dbReference type="RefSeq" id="WP_169257254.1">
    <property type="nucleotide sequence ID" value="NZ_WTVN01000029.1"/>
</dbReference>
<evidence type="ECO:0000313" key="2">
    <source>
        <dbReference type="Proteomes" id="UP000623795"/>
    </source>
</evidence>
<dbReference type="GO" id="GO:0016787">
    <property type="term" value="F:hydrolase activity"/>
    <property type="evidence" value="ECO:0007669"/>
    <property type="project" value="UniProtKB-KW"/>
</dbReference>
<dbReference type="Gene3D" id="3.40.50.1820">
    <property type="entry name" value="alpha/beta hydrolase"/>
    <property type="match status" value="1"/>
</dbReference>
<dbReference type="SUPFAM" id="SSF53474">
    <property type="entry name" value="alpha/beta-Hydrolases"/>
    <property type="match status" value="1"/>
</dbReference>
<accession>A0ABX1Q3B3</accession>